<sequence length="412" mass="44631">MGQIMEYVKMAIYNIAFNKGRSFLTMLGIIIGISSVITVVSIGSGVKAAILKDSKEKTVTVTVNQDKSADTQIITPEDMVLIKKRLGSRIKGVATTMPVYGTAYTNKGKFDTDIAFTTPDTVRDPYEKKLIRGSYFTEEDIKNAELKCVIDKEGALFLFGNLDVIGMNLDVLIDNKVQSVQIIGIRDTDPKVMEENQQAAKLYDMKMPLDFEMPYTSYEAWGGNVGINYSSITAYLAPGEKANRIGKEIIKTLNTLHTEGGESLFKKEKGMDITKYMTQTVNTLTTFVGFVAGISLLVGGIGVMNIMLVSVTERTREIGIRKSLGARTNSIVTQFLFESAIISVIGGMIGIVSGAGIAVLVSSLKITGISAKLSIGAVIIATCFSCGVGIIFGIYPARKAARLSPIEALRQM</sequence>
<keyword evidence="11" id="KW-1185">Reference proteome</keyword>
<dbReference type="EMBL" id="JAMZFW010000010">
    <property type="protein sequence ID" value="MCP1102432.1"/>
    <property type="molecule type" value="Genomic_DNA"/>
</dbReference>
<dbReference type="InterPro" id="IPR025857">
    <property type="entry name" value="MacB_PCD"/>
</dbReference>
<dbReference type="Pfam" id="PF12704">
    <property type="entry name" value="MacB_PCD"/>
    <property type="match status" value="1"/>
</dbReference>
<dbReference type="Pfam" id="PF02687">
    <property type="entry name" value="FtsX"/>
    <property type="match status" value="1"/>
</dbReference>
<evidence type="ECO:0000256" key="7">
    <source>
        <dbReference type="SAM" id="Phobius"/>
    </source>
</evidence>
<reference evidence="10 11" key="1">
    <citation type="journal article" date="2022" name="Genome Biol. Evol.">
        <title>Host diet, physiology and behaviors set the stage for Lachnospiraceae cladogenesis.</title>
        <authorList>
            <person name="Vera-Ponce De Leon A."/>
            <person name="Schneider M."/>
            <person name="Jahnes B.C."/>
            <person name="Sadowski V."/>
            <person name="Camuy-Velez L.A."/>
            <person name="Duan J."/>
            <person name="Sabree Z.L."/>
        </authorList>
    </citation>
    <scope>NUCLEOTIDE SEQUENCE [LARGE SCALE GENOMIC DNA]</scope>
    <source>
        <strain evidence="10 11">PAL113</strain>
    </source>
</reference>
<accession>A0ABT1E9E0</accession>
<protein>
    <submittedName>
        <fullName evidence="10">ABC transporter permease</fullName>
    </submittedName>
</protein>
<proteinExistence type="inferred from homology"/>
<evidence type="ECO:0000313" key="10">
    <source>
        <dbReference type="EMBL" id="MCP1102432.1"/>
    </source>
</evidence>
<keyword evidence="5 7" id="KW-0472">Membrane</keyword>
<keyword evidence="2" id="KW-1003">Cell membrane</keyword>
<keyword evidence="4 7" id="KW-1133">Transmembrane helix</keyword>
<evidence type="ECO:0000256" key="4">
    <source>
        <dbReference type="ARBA" id="ARBA00022989"/>
    </source>
</evidence>
<organism evidence="10 11">
    <name type="scientific">Aequitasia blattaphilus</name>
    <dbReference type="NCBI Taxonomy" id="2949332"/>
    <lineage>
        <taxon>Bacteria</taxon>
        <taxon>Bacillati</taxon>
        <taxon>Bacillota</taxon>
        <taxon>Clostridia</taxon>
        <taxon>Lachnospirales</taxon>
        <taxon>Lachnospiraceae</taxon>
        <taxon>Aequitasia</taxon>
    </lineage>
</organism>
<feature type="domain" description="ABC3 transporter permease C-terminal" evidence="8">
    <location>
        <begin position="290"/>
        <end position="405"/>
    </location>
</feature>
<dbReference type="PANTHER" id="PTHR30572">
    <property type="entry name" value="MEMBRANE COMPONENT OF TRANSPORTER-RELATED"/>
    <property type="match status" value="1"/>
</dbReference>
<feature type="domain" description="MacB-like periplasmic core" evidence="9">
    <location>
        <begin position="22"/>
        <end position="249"/>
    </location>
</feature>
<evidence type="ECO:0000313" key="11">
    <source>
        <dbReference type="Proteomes" id="UP001523566"/>
    </source>
</evidence>
<gene>
    <name evidence="10" type="ORF">NK125_08410</name>
</gene>
<comment type="caution">
    <text evidence="10">The sequence shown here is derived from an EMBL/GenBank/DDBJ whole genome shotgun (WGS) entry which is preliminary data.</text>
</comment>
<feature type="transmembrane region" description="Helical" evidence="7">
    <location>
        <begin position="332"/>
        <end position="361"/>
    </location>
</feature>
<name>A0ABT1E9E0_9FIRM</name>
<evidence type="ECO:0000256" key="2">
    <source>
        <dbReference type="ARBA" id="ARBA00022475"/>
    </source>
</evidence>
<dbReference type="Proteomes" id="UP001523566">
    <property type="component" value="Unassembled WGS sequence"/>
</dbReference>
<evidence type="ECO:0000256" key="5">
    <source>
        <dbReference type="ARBA" id="ARBA00023136"/>
    </source>
</evidence>
<comment type="subcellular location">
    <subcellularLocation>
        <location evidence="1">Cell membrane</location>
        <topology evidence="1">Multi-pass membrane protein</topology>
    </subcellularLocation>
</comment>
<keyword evidence="3 7" id="KW-0812">Transmembrane</keyword>
<comment type="similarity">
    <text evidence="6">Belongs to the ABC-4 integral membrane protein family.</text>
</comment>
<dbReference type="PANTHER" id="PTHR30572:SF4">
    <property type="entry name" value="ABC TRANSPORTER PERMEASE YTRF"/>
    <property type="match status" value="1"/>
</dbReference>
<evidence type="ECO:0000259" key="8">
    <source>
        <dbReference type="Pfam" id="PF02687"/>
    </source>
</evidence>
<feature type="transmembrane region" description="Helical" evidence="7">
    <location>
        <begin position="373"/>
        <end position="395"/>
    </location>
</feature>
<evidence type="ECO:0000256" key="6">
    <source>
        <dbReference type="ARBA" id="ARBA00038076"/>
    </source>
</evidence>
<feature type="transmembrane region" description="Helical" evidence="7">
    <location>
        <begin position="287"/>
        <end position="311"/>
    </location>
</feature>
<evidence type="ECO:0000259" key="9">
    <source>
        <dbReference type="Pfam" id="PF12704"/>
    </source>
</evidence>
<dbReference type="InterPro" id="IPR050250">
    <property type="entry name" value="Macrolide_Exporter_MacB"/>
</dbReference>
<dbReference type="RefSeq" id="WP_262066217.1">
    <property type="nucleotide sequence ID" value="NZ_JAMXOD010000010.1"/>
</dbReference>
<evidence type="ECO:0000256" key="1">
    <source>
        <dbReference type="ARBA" id="ARBA00004651"/>
    </source>
</evidence>
<feature type="transmembrane region" description="Helical" evidence="7">
    <location>
        <begin position="23"/>
        <end position="46"/>
    </location>
</feature>
<evidence type="ECO:0000256" key="3">
    <source>
        <dbReference type="ARBA" id="ARBA00022692"/>
    </source>
</evidence>
<dbReference type="InterPro" id="IPR003838">
    <property type="entry name" value="ABC3_permease_C"/>
</dbReference>